<dbReference type="Pfam" id="PF00654">
    <property type="entry name" value="Voltage_CLC"/>
    <property type="match status" value="1"/>
</dbReference>
<feature type="transmembrane region" description="Helical" evidence="8">
    <location>
        <begin position="270"/>
        <end position="290"/>
    </location>
</feature>
<dbReference type="RefSeq" id="WP_047810872.1">
    <property type="nucleotide sequence ID" value="NZ_LDZY01000010.1"/>
</dbReference>
<keyword evidence="5" id="KW-0406">Ion transport</keyword>
<dbReference type="Pfam" id="PF02080">
    <property type="entry name" value="TrkA_C"/>
    <property type="match status" value="1"/>
</dbReference>
<evidence type="ECO:0000256" key="2">
    <source>
        <dbReference type="ARBA" id="ARBA00022448"/>
    </source>
</evidence>
<evidence type="ECO:0000256" key="8">
    <source>
        <dbReference type="SAM" id="Phobius"/>
    </source>
</evidence>
<feature type="transmembrane region" description="Helical" evidence="8">
    <location>
        <begin position="310"/>
        <end position="327"/>
    </location>
</feature>
<dbReference type="GO" id="GO:0005886">
    <property type="term" value="C:plasma membrane"/>
    <property type="evidence" value="ECO:0007669"/>
    <property type="project" value="TreeGrafter"/>
</dbReference>
<dbReference type="PRINTS" id="PR00762">
    <property type="entry name" value="CLCHANNEL"/>
</dbReference>
<dbReference type="Gene3D" id="1.10.3080.10">
    <property type="entry name" value="Clc chloride channel"/>
    <property type="match status" value="1"/>
</dbReference>
<dbReference type="EMBL" id="LDZY01000010">
    <property type="protein sequence ID" value="KLU65094.1"/>
    <property type="molecule type" value="Genomic_DNA"/>
</dbReference>
<dbReference type="InterPro" id="IPR006037">
    <property type="entry name" value="RCK_C"/>
</dbReference>
<keyword evidence="4 8" id="KW-1133">Transmembrane helix</keyword>
<feature type="transmembrane region" description="Helical" evidence="8">
    <location>
        <begin position="158"/>
        <end position="183"/>
    </location>
</feature>
<dbReference type="AlphaFoldDB" id="A0A0J1FNM7"/>
<dbReference type="PANTHER" id="PTHR45711">
    <property type="entry name" value="CHLORIDE CHANNEL PROTEIN"/>
    <property type="match status" value="1"/>
</dbReference>
<dbReference type="PANTHER" id="PTHR45711:SF6">
    <property type="entry name" value="CHLORIDE CHANNEL PROTEIN"/>
    <property type="match status" value="1"/>
</dbReference>
<gene>
    <name evidence="10" type="primary">clcA</name>
    <name evidence="10" type="ORF">DEAC_c30610</name>
</gene>
<evidence type="ECO:0000256" key="1">
    <source>
        <dbReference type="ARBA" id="ARBA00004141"/>
    </source>
</evidence>
<keyword evidence="7" id="KW-0868">Chloride</keyword>
<feature type="domain" description="RCK C-terminal" evidence="9">
    <location>
        <begin position="436"/>
        <end position="517"/>
    </location>
</feature>
<dbReference type="PROSITE" id="PS51202">
    <property type="entry name" value="RCK_C"/>
    <property type="match status" value="1"/>
</dbReference>
<evidence type="ECO:0000313" key="10">
    <source>
        <dbReference type="EMBL" id="KLU65094.1"/>
    </source>
</evidence>
<dbReference type="InterPro" id="IPR014743">
    <property type="entry name" value="Cl-channel_core"/>
</dbReference>
<feature type="transmembrane region" description="Helical" evidence="8">
    <location>
        <begin position="20"/>
        <end position="41"/>
    </location>
</feature>
<evidence type="ECO:0000313" key="11">
    <source>
        <dbReference type="Proteomes" id="UP000036356"/>
    </source>
</evidence>
<dbReference type="SUPFAM" id="SSF116726">
    <property type="entry name" value="TrkA C-terminal domain-like"/>
    <property type="match status" value="1"/>
</dbReference>
<dbReference type="CDD" id="cd01031">
    <property type="entry name" value="EriC"/>
    <property type="match status" value="1"/>
</dbReference>
<organism evidence="10 11">
    <name type="scientific">Desulfosporosinus acididurans</name>
    <dbReference type="NCBI Taxonomy" id="476652"/>
    <lineage>
        <taxon>Bacteria</taxon>
        <taxon>Bacillati</taxon>
        <taxon>Bacillota</taxon>
        <taxon>Clostridia</taxon>
        <taxon>Eubacteriales</taxon>
        <taxon>Desulfitobacteriaceae</taxon>
        <taxon>Desulfosporosinus</taxon>
    </lineage>
</organism>
<dbReference type="Proteomes" id="UP000036356">
    <property type="component" value="Unassembled WGS sequence"/>
</dbReference>
<name>A0A0J1FNM7_9FIRM</name>
<dbReference type="GO" id="GO:0005247">
    <property type="term" value="F:voltage-gated chloride channel activity"/>
    <property type="evidence" value="ECO:0007669"/>
    <property type="project" value="TreeGrafter"/>
</dbReference>
<comment type="caution">
    <text evidence="10">The sequence shown here is derived from an EMBL/GenBank/DDBJ whole genome shotgun (WGS) entry which is preliminary data.</text>
</comment>
<evidence type="ECO:0000256" key="3">
    <source>
        <dbReference type="ARBA" id="ARBA00022692"/>
    </source>
</evidence>
<feature type="transmembrane region" description="Helical" evidence="8">
    <location>
        <begin position="107"/>
        <end position="128"/>
    </location>
</feature>
<comment type="subcellular location">
    <subcellularLocation>
        <location evidence="1">Membrane</location>
        <topology evidence="1">Multi-pass membrane protein</topology>
    </subcellularLocation>
</comment>
<accession>A0A0J1FNM7</accession>
<feature type="transmembrane region" description="Helical" evidence="8">
    <location>
        <begin position="229"/>
        <end position="249"/>
    </location>
</feature>
<sequence>MTSNSTHNSLLHWSSFRLKLVYEGLGIGVITGLIVVLYRFLLEQSGVLLIRLYDFLTAKPVLLPLWVGVLILIGYIVGLLVKHDPMISGSGIPQVEGVLLRKLSMTWWKVIIGKFIGGVLAIGAGLSMGREGPSVQLGAAVGQGFSKVLKRIKIEEKYLITSGASAGLAAAFSAPLAGVMFALEEVHKNFSPLILLPALSAALSADFVTSEFFGLKPVLNFGNLHDFPLRYYLFIVILGIVIGVLGVAFNVTLLKTQDLYAGQRWLPKRFWIIFPLLVSIVLGFFLPQVLGGGNDLISALITKGNFTLELLVILILAKFFFTMICYGSGAPGGIFLPLLAIGAIIGNIYGLAVVNIFQINNMYVNNFIILAMAGYFTAVVRAPITGTILITEMTGSFTHLLSLSVVCITAYIVADFLGSKPIYESLLEKFLHKEGHHKIIGNEKTKSILEFAVCMGSMLDGKQIKEIKWPAHCLLVSVKRGEEEIIPKGDTVIYPGDYLVVLTNDDKVSKINDAFNPLVGSCEL</sequence>
<evidence type="ECO:0000256" key="6">
    <source>
        <dbReference type="ARBA" id="ARBA00023136"/>
    </source>
</evidence>
<protein>
    <submittedName>
        <fullName evidence="10">H(+)/Cl(-) exchange transporter ClcA</fullName>
    </submittedName>
</protein>
<evidence type="ECO:0000256" key="4">
    <source>
        <dbReference type="ARBA" id="ARBA00022989"/>
    </source>
</evidence>
<evidence type="ECO:0000259" key="9">
    <source>
        <dbReference type="PROSITE" id="PS51202"/>
    </source>
</evidence>
<keyword evidence="6 8" id="KW-0472">Membrane</keyword>
<dbReference type="InterPro" id="IPR001807">
    <property type="entry name" value="ClC"/>
</dbReference>
<keyword evidence="2" id="KW-0813">Transport</keyword>
<dbReference type="InterPro" id="IPR036721">
    <property type="entry name" value="RCK_C_sf"/>
</dbReference>
<keyword evidence="11" id="KW-1185">Reference proteome</keyword>
<dbReference type="PATRIC" id="fig|476652.3.peg.3219"/>
<dbReference type="STRING" id="476652.DEAC_c30610"/>
<feature type="transmembrane region" description="Helical" evidence="8">
    <location>
        <begin position="61"/>
        <end position="81"/>
    </location>
</feature>
<evidence type="ECO:0000256" key="5">
    <source>
        <dbReference type="ARBA" id="ARBA00023065"/>
    </source>
</evidence>
<feature type="transmembrane region" description="Helical" evidence="8">
    <location>
        <begin position="334"/>
        <end position="357"/>
    </location>
</feature>
<feature type="transmembrane region" description="Helical" evidence="8">
    <location>
        <begin position="363"/>
        <end position="384"/>
    </location>
</feature>
<proteinExistence type="predicted"/>
<dbReference type="GO" id="GO:0008324">
    <property type="term" value="F:monoatomic cation transmembrane transporter activity"/>
    <property type="evidence" value="ECO:0007669"/>
    <property type="project" value="InterPro"/>
</dbReference>
<dbReference type="SUPFAM" id="SSF81340">
    <property type="entry name" value="Clc chloride channel"/>
    <property type="match status" value="1"/>
</dbReference>
<keyword evidence="3 8" id="KW-0812">Transmembrane</keyword>
<evidence type="ECO:0000256" key="7">
    <source>
        <dbReference type="ARBA" id="ARBA00023214"/>
    </source>
</evidence>
<reference evidence="10 11" key="1">
    <citation type="submission" date="2015-06" db="EMBL/GenBank/DDBJ databases">
        <title>Draft genome of the moderately acidophilic sulfate reducer Candidatus Desulfosporosinus acididurans strain M1.</title>
        <authorList>
            <person name="Poehlein A."/>
            <person name="Petzsch P."/>
            <person name="Johnson B.D."/>
            <person name="Schloemann M."/>
            <person name="Daniel R."/>
            <person name="Muehling M."/>
        </authorList>
    </citation>
    <scope>NUCLEOTIDE SEQUENCE [LARGE SCALE GENOMIC DNA]</scope>
    <source>
        <strain evidence="10 11">M1</strain>
    </source>
</reference>
<dbReference type="Gene3D" id="3.30.70.1450">
    <property type="entry name" value="Regulator of K+ conductance, C-terminal domain"/>
    <property type="match status" value="1"/>
</dbReference>
<dbReference type="GO" id="GO:0006813">
    <property type="term" value="P:potassium ion transport"/>
    <property type="evidence" value="ECO:0007669"/>
    <property type="project" value="InterPro"/>
</dbReference>
<feature type="transmembrane region" description="Helical" evidence="8">
    <location>
        <begin position="396"/>
        <end position="414"/>
    </location>
</feature>